<dbReference type="EMBL" id="CAXHTA020000007">
    <property type="protein sequence ID" value="CAL5222321.1"/>
    <property type="molecule type" value="Genomic_DNA"/>
</dbReference>
<dbReference type="PANTHER" id="PTHR12064:SF94">
    <property type="entry name" value="UNEXTENDED PROTEIN"/>
    <property type="match status" value="1"/>
</dbReference>
<dbReference type="PANTHER" id="PTHR12064">
    <property type="entry name" value="METAL TRANSPORTER CNNM"/>
    <property type="match status" value="1"/>
</dbReference>
<dbReference type="Pfam" id="PF01595">
    <property type="entry name" value="CNNM"/>
    <property type="match status" value="1"/>
</dbReference>
<gene>
    <name evidence="9" type="primary">g4666</name>
    <name evidence="9" type="ORF">VP750_LOCUS3980</name>
</gene>
<feature type="compositionally biased region" description="Acidic residues" evidence="6">
    <location>
        <begin position="452"/>
        <end position="461"/>
    </location>
</feature>
<keyword evidence="4 5" id="KW-0472">Membrane</keyword>
<feature type="transmembrane region" description="Helical" evidence="7">
    <location>
        <begin position="75"/>
        <end position="96"/>
    </location>
</feature>
<feature type="region of interest" description="Disordered" evidence="6">
    <location>
        <begin position="568"/>
        <end position="682"/>
    </location>
</feature>
<comment type="caution">
    <text evidence="9">The sequence shown here is derived from an EMBL/GenBank/DDBJ whole genome shotgun (WGS) entry which is preliminary data.</text>
</comment>
<protein>
    <submittedName>
        <fullName evidence="9">G4666 protein</fullName>
    </submittedName>
</protein>
<feature type="transmembrane region" description="Helical" evidence="7">
    <location>
        <begin position="102"/>
        <end position="124"/>
    </location>
</feature>
<evidence type="ECO:0000256" key="3">
    <source>
        <dbReference type="ARBA" id="ARBA00022989"/>
    </source>
</evidence>
<dbReference type="SUPFAM" id="SSF54631">
    <property type="entry name" value="CBS-domain pair"/>
    <property type="match status" value="1"/>
</dbReference>
<evidence type="ECO:0000256" key="5">
    <source>
        <dbReference type="PROSITE-ProRule" id="PRU01193"/>
    </source>
</evidence>
<evidence type="ECO:0000256" key="6">
    <source>
        <dbReference type="SAM" id="MobiDB-lite"/>
    </source>
</evidence>
<keyword evidence="3 5" id="KW-1133">Transmembrane helix</keyword>
<dbReference type="InterPro" id="IPR045095">
    <property type="entry name" value="ACDP"/>
</dbReference>
<dbReference type="Gene3D" id="3.10.580.10">
    <property type="entry name" value="CBS-domain"/>
    <property type="match status" value="1"/>
</dbReference>
<evidence type="ECO:0000256" key="7">
    <source>
        <dbReference type="SAM" id="Phobius"/>
    </source>
</evidence>
<evidence type="ECO:0000313" key="10">
    <source>
        <dbReference type="Proteomes" id="UP001497392"/>
    </source>
</evidence>
<feature type="transmembrane region" description="Helical" evidence="7">
    <location>
        <begin position="20"/>
        <end position="42"/>
    </location>
</feature>
<evidence type="ECO:0000313" key="9">
    <source>
        <dbReference type="EMBL" id="CAL5222321.1"/>
    </source>
</evidence>
<reference evidence="9 10" key="1">
    <citation type="submission" date="2024-06" db="EMBL/GenBank/DDBJ databases">
        <authorList>
            <person name="Kraege A."/>
            <person name="Thomma B."/>
        </authorList>
    </citation>
    <scope>NUCLEOTIDE SEQUENCE [LARGE SCALE GENOMIC DNA]</scope>
</reference>
<evidence type="ECO:0000259" key="8">
    <source>
        <dbReference type="PROSITE" id="PS51846"/>
    </source>
</evidence>
<dbReference type="PROSITE" id="PS51846">
    <property type="entry name" value="CNNM"/>
    <property type="match status" value="1"/>
</dbReference>
<dbReference type="Proteomes" id="UP001497392">
    <property type="component" value="Unassembled WGS sequence"/>
</dbReference>
<feature type="compositionally biased region" description="Polar residues" evidence="6">
    <location>
        <begin position="644"/>
        <end position="665"/>
    </location>
</feature>
<feature type="domain" description="CNNM transmembrane" evidence="8">
    <location>
        <begin position="11"/>
        <end position="200"/>
    </location>
</feature>
<evidence type="ECO:0000256" key="4">
    <source>
        <dbReference type="ARBA" id="ARBA00023136"/>
    </source>
</evidence>
<feature type="transmembrane region" description="Helical" evidence="7">
    <location>
        <begin position="136"/>
        <end position="157"/>
    </location>
</feature>
<accession>A0ABP1FTI4</accession>
<evidence type="ECO:0000256" key="1">
    <source>
        <dbReference type="ARBA" id="ARBA00004141"/>
    </source>
</evidence>
<name>A0ABP1FTI4_9CHLO</name>
<dbReference type="Pfam" id="PF25562">
    <property type="entry name" value="CNBH_CNNM2_C"/>
    <property type="match status" value="1"/>
</dbReference>
<evidence type="ECO:0000256" key="2">
    <source>
        <dbReference type="ARBA" id="ARBA00022692"/>
    </source>
</evidence>
<feature type="region of interest" description="Disordered" evidence="6">
    <location>
        <begin position="452"/>
        <end position="474"/>
    </location>
</feature>
<dbReference type="InterPro" id="IPR044751">
    <property type="entry name" value="Ion_transp-like_CBS"/>
</dbReference>
<dbReference type="InterPro" id="IPR002550">
    <property type="entry name" value="CNNM"/>
</dbReference>
<dbReference type="InterPro" id="IPR046342">
    <property type="entry name" value="CBS_dom_sf"/>
</dbReference>
<keyword evidence="10" id="KW-1185">Reference proteome</keyword>
<comment type="subcellular location">
    <subcellularLocation>
        <location evidence="1">Membrane</location>
        <topology evidence="1">Multi-pass membrane protein</topology>
    </subcellularLocation>
</comment>
<keyword evidence="2 5" id="KW-0812">Transmembrane</keyword>
<sequence length="682" mass="74572">MAEGGGGSLVQGLPLWADILLSGAVVVLSAYFAGTTLGIFTLDRVGLQILSQASDDAVERAHAKTILPVRERGNWLLTTLLIGNTIANSFLSILIAGYTSGVLGLVLSTVLIVIFAEIIPQAFCSRHGLWFGAKTVWIIRICMALLAPVAWPLAFILDKILGREVGNFYTRSELKHLIQMHVENPEHPVEFGLSKEDHQLLSGALDYKDKRVKDVMTPIERVYSFEASARLNFATMMEIYRSGYTRIPVYEKDPQDIIGILYTKDLILVDPDDELEIRTLVSFHGKANVQYILDITPLNEVFTLFKSSRTHMMLACCLKEPAPELPPGKQSVLSVRSQQNFLSKSMKQVTGVITLEDVLEEVIQDEIIDETDTFESNEHNVKIIRRPGRDRPDVSSYLALFEHKIRDQNKLSPPEVQAVSAFLLTAVPEFAIFASVETVLKGLVRQAEIMDTEASDSEEDDQSRSSGPEHQLYTRGQRSHHFTLVLQGRLVVHAGTEGFQSEMGPWSVLGTKALGSEPYFPDFDAFSSGGCRLMRIHAEAYRSALRMGKADRIVGVRAMRQLSQAMDIVDKDHQNGSKGIPAGRSPPRTPAKEPHPAGNASAEHPGAPPSSEMAGLRHAGQQANGGPASVGLGPSEGRLGGVQGTASASDAATSRPSDTAPQTDYNIPKRDEAFSADLNKVV</sequence>
<dbReference type="CDD" id="cd04590">
    <property type="entry name" value="CBS_pair_CorC_HlyC_assoc"/>
    <property type="match status" value="1"/>
</dbReference>
<organism evidence="9 10">
    <name type="scientific">Coccomyxa viridis</name>
    <dbReference type="NCBI Taxonomy" id="1274662"/>
    <lineage>
        <taxon>Eukaryota</taxon>
        <taxon>Viridiplantae</taxon>
        <taxon>Chlorophyta</taxon>
        <taxon>core chlorophytes</taxon>
        <taxon>Trebouxiophyceae</taxon>
        <taxon>Trebouxiophyceae incertae sedis</taxon>
        <taxon>Coccomyxaceae</taxon>
        <taxon>Coccomyxa</taxon>
    </lineage>
</organism>
<proteinExistence type="predicted"/>